<evidence type="ECO:0000313" key="2">
    <source>
        <dbReference type="Proteomes" id="UP000199800"/>
    </source>
</evidence>
<dbReference type="EMBL" id="FOHN01000012">
    <property type="protein sequence ID" value="SET26061.1"/>
    <property type="molecule type" value="Genomic_DNA"/>
</dbReference>
<evidence type="ECO:0000313" key="1">
    <source>
        <dbReference type="EMBL" id="SET26061.1"/>
    </source>
</evidence>
<dbReference type="Proteomes" id="UP000199800">
    <property type="component" value="Unassembled WGS sequence"/>
</dbReference>
<dbReference type="AlphaFoldDB" id="A0A1I0D1V1"/>
<name>A0A1I0D1V1_9FIRM</name>
<dbReference type="RefSeq" id="WP_177180720.1">
    <property type="nucleotide sequence ID" value="NZ_FOHN01000012.1"/>
</dbReference>
<keyword evidence="2" id="KW-1185">Reference proteome</keyword>
<sequence length="56" mass="6186">MKKRTMDEFESMLNEFEPVSEIEAKSEVNGGSGLIEILSIVGPVIAYAVVPFTRII</sequence>
<organism evidence="1 2">
    <name type="scientific">[Clostridium] polysaccharolyticum</name>
    <dbReference type="NCBI Taxonomy" id="29364"/>
    <lineage>
        <taxon>Bacteria</taxon>
        <taxon>Bacillati</taxon>
        <taxon>Bacillota</taxon>
        <taxon>Clostridia</taxon>
        <taxon>Lachnospirales</taxon>
        <taxon>Lachnospiraceae</taxon>
    </lineage>
</organism>
<gene>
    <name evidence="1" type="ORF">SAMN04487772_11270</name>
</gene>
<accession>A0A1I0D1V1</accession>
<protein>
    <submittedName>
        <fullName evidence="1">Uncharacterized protein</fullName>
    </submittedName>
</protein>
<reference evidence="1 2" key="1">
    <citation type="submission" date="2016-10" db="EMBL/GenBank/DDBJ databases">
        <authorList>
            <person name="de Groot N.N."/>
        </authorList>
    </citation>
    <scope>NUCLEOTIDE SEQUENCE [LARGE SCALE GENOMIC DNA]</scope>
    <source>
        <strain evidence="1 2">DSM 1801</strain>
    </source>
</reference>
<proteinExistence type="predicted"/>